<feature type="transmembrane region" description="Helical" evidence="2">
    <location>
        <begin position="35"/>
        <end position="54"/>
    </location>
</feature>
<reference evidence="3" key="1">
    <citation type="submission" date="2022-10" db="EMBL/GenBank/DDBJ databases">
        <title>The complete genomes of actinobacterial strains from the NBC collection.</title>
        <authorList>
            <person name="Joergensen T.S."/>
            <person name="Alvarez Arevalo M."/>
            <person name="Sterndorff E.B."/>
            <person name="Faurdal D."/>
            <person name="Vuksanovic O."/>
            <person name="Mourched A.-S."/>
            <person name="Charusanti P."/>
            <person name="Shaw S."/>
            <person name="Blin K."/>
            <person name="Weber T."/>
        </authorList>
    </citation>
    <scope>NUCLEOTIDE SEQUENCE</scope>
    <source>
        <strain evidence="3">NBC_00283</strain>
    </source>
</reference>
<evidence type="ECO:0000256" key="1">
    <source>
        <dbReference type="SAM" id="MobiDB-lite"/>
    </source>
</evidence>
<dbReference type="Proteomes" id="UP001432075">
    <property type="component" value="Chromosome"/>
</dbReference>
<feature type="compositionally biased region" description="Basic and acidic residues" evidence="1">
    <location>
        <begin position="10"/>
        <end position="23"/>
    </location>
</feature>
<keyword evidence="2" id="KW-1133">Transmembrane helix</keyword>
<organism evidence="3 4">
    <name type="scientific">Streptomyces goshikiensis</name>
    <dbReference type="NCBI Taxonomy" id="1942"/>
    <lineage>
        <taxon>Bacteria</taxon>
        <taxon>Bacillati</taxon>
        <taxon>Actinomycetota</taxon>
        <taxon>Actinomycetes</taxon>
        <taxon>Kitasatosporales</taxon>
        <taxon>Streptomycetaceae</taxon>
        <taxon>Streptomyces</taxon>
    </lineage>
</organism>
<evidence type="ECO:0000313" key="4">
    <source>
        <dbReference type="Proteomes" id="UP001432075"/>
    </source>
</evidence>
<sequence>MAPDGDSDAEDRAGEGGGDRPDSSPEPNRPGPADSFWVGVVVVVVVVLLLTVLVSHMDWSPGSPTYNMPPYK</sequence>
<proteinExistence type="predicted"/>
<evidence type="ECO:0000313" key="3">
    <source>
        <dbReference type="EMBL" id="WUO50481.1"/>
    </source>
</evidence>
<accession>A0ABZ1RVU9</accession>
<dbReference type="RefSeq" id="WP_328777273.1">
    <property type="nucleotide sequence ID" value="NZ_CP108057.1"/>
</dbReference>
<keyword evidence="4" id="KW-1185">Reference proteome</keyword>
<name>A0ABZ1RVU9_9ACTN</name>
<evidence type="ECO:0000256" key="2">
    <source>
        <dbReference type="SAM" id="Phobius"/>
    </source>
</evidence>
<gene>
    <name evidence="3" type="ORF">OHU17_34145</name>
</gene>
<keyword evidence="2" id="KW-0472">Membrane</keyword>
<protein>
    <submittedName>
        <fullName evidence="3">Uncharacterized protein</fullName>
    </submittedName>
</protein>
<feature type="region of interest" description="Disordered" evidence="1">
    <location>
        <begin position="1"/>
        <end position="33"/>
    </location>
</feature>
<keyword evidence="2" id="KW-0812">Transmembrane</keyword>
<dbReference type="EMBL" id="CP108057">
    <property type="protein sequence ID" value="WUO50481.1"/>
    <property type="molecule type" value="Genomic_DNA"/>
</dbReference>